<evidence type="ECO:0000256" key="1">
    <source>
        <dbReference type="SAM" id="Phobius"/>
    </source>
</evidence>
<dbReference type="EMBL" id="JACSPU010000001">
    <property type="protein sequence ID" value="MBD8013906.1"/>
    <property type="molecule type" value="Genomic_DNA"/>
</dbReference>
<comment type="caution">
    <text evidence="2">The sequence shown here is derived from an EMBL/GenBank/DDBJ whole genome shotgun (WGS) entry which is preliminary data.</text>
</comment>
<accession>A0ABR8WA50</accession>
<keyword evidence="3" id="KW-1185">Reference proteome</keyword>
<gene>
    <name evidence="2" type="ORF">H9630_03665</name>
</gene>
<evidence type="ECO:0000313" key="2">
    <source>
        <dbReference type="EMBL" id="MBD8013906.1"/>
    </source>
</evidence>
<sequence>MQIKIIIHCLAAVLWSFSAAYLVYIYYLNAGYWKNPLYVSLFLCFIVFISRVGFNKLNLFIFIFYIGFAIWFTADLFLALTGTFR</sequence>
<evidence type="ECO:0000313" key="3">
    <source>
        <dbReference type="Proteomes" id="UP000658980"/>
    </source>
</evidence>
<dbReference type="RefSeq" id="WP_191714115.1">
    <property type="nucleotide sequence ID" value="NZ_JACSPU010000001.1"/>
</dbReference>
<protein>
    <submittedName>
        <fullName evidence="2">Uncharacterized protein</fullName>
    </submittedName>
</protein>
<name>A0ABR8WA50_9BACL</name>
<organism evidence="2 3">
    <name type="scientific">Planococcus wigleyi</name>
    <dbReference type="NCBI Taxonomy" id="2762216"/>
    <lineage>
        <taxon>Bacteria</taxon>
        <taxon>Bacillati</taxon>
        <taxon>Bacillota</taxon>
        <taxon>Bacilli</taxon>
        <taxon>Bacillales</taxon>
        <taxon>Caryophanaceae</taxon>
        <taxon>Planococcus</taxon>
    </lineage>
</organism>
<keyword evidence="1" id="KW-0472">Membrane</keyword>
<feature type="transmembrane region" description="Helical" evidence="1">
    <location>
        <begin position="5"/>
        <end position="27"/>
    </location>
</feature>
<reference evidence="2 3" key="1">
    <citation type="submission" date="2020-08" db="EMBL/GenBank/DDBJ databases">
        <title>A Genomic Blueprint of the Chicken Gut Microbiome.</title>
        <authorList>
            <person name="Gilroy R."/>
            <person name="Ravi A."/>
            <person name="Getino M."/>
            <person name="Pursley I."/>
            <person name="Horton D.L."/>
            <person name="Alikhan N.-F."/>
            <person name="Baker D."/>
            <person name="Gharbi K."/>
            <person name="Hall N."/>
            <person name="Watson M."/>
            <person name="Adriaenssens E.M."/>
            <person name="Foster-Nyarko E."/>
            <person name="Jarju S."/>
            <person name="Secka A."/>
            <person name="Antonio M."/>
            <person name="Oren A."/>
            <person name="Chaudhuri R."/>
            <person name="La Ragione R.M."/>
            <person name="Hildebrand F."/>
            <person name="Pallen M.J."/>
        </authorList>
    </citation>
    <scope>NUCLEOTIDE SEQUENCE [LARGE SCALE GENOMIC DNA]</scope>
    <source>
        <strain evidence="2 3">Sa1BUA13</strain>
    </source>
</reference>
<keyword evidence="1" id="KW-1133">Transmembrane helix</keyword>
<dbReference type="Proteomes" id="UP000658980">
    <property type="component" value="Unassembled WGS sequence"/>
</dbReference>
<feature type="transmembrane region" description="Helical" evidence="1">
    <location>
        <begin position="59"/>
        <end position="80"/>
    </location>
</feature>
<proteinExistence type="predicted"/>
<keyword evidence="1" id="KW-0812">Transmembrane</keyword>
<feature type="transmembrane region" description="Helical" evidence="1">
    <location>
        <begin position="33"/>
        <end position="52"/>
    </location>
</feature>